<dbReference type="KEGG" id="qsa:O6P43_020339"/>
<reference evidence="2" key="1">
    <citation type="journal article" date="2023" name="Science">
        <title>Elucidation of the pathway for biosynthesis of saponin adjuvants from the soapbark tree.</title>
        <authorList>
            <person name="Reed J."/>
            <person name="Orme A."/>
            <person name="El-Demerdash A."/>
            <person name="Owen C."/>
            <person name="Martin L.B.B."/>
            <person name="Misra R.C."/>
            <person name="Kikuchi S."/>
            <person name="Rejzek M."/>
            <person name="Martin A.C."/>
            <person name="Harkess A."/>
            <person name="Leebens-Mack J."/>
            <person name="Louveau T."/>
            <person name="Stephenson M.J."/>
            <person name="Osbourn A."/>
        </authorList>
    </citation>
    <scope>NUCLEOTIDE SEQUENCE</scope>
    <source>
        <strain evidence="2">S10</strain>
    </source>
</reference>
<keyword evidence="3" id="KW-1185">Reference proteome</keyword>
<dbReference type="AlphaFoldDB" id="A0AAD7LKF8"/>
<proteinExistence type="predicted"/>
<dbReference type="PANTHER" id="PTHR47676:SF1">
    <property type="entry name" value="SMR DOMAIN-CONTAINING PROTEIN"/>
    <property type="match status" value="1"/>
</dbReference>
<dbReference type="InterPro" id="IPR013899">
    <property type="entry name" value="DUF1771"/>
</dbReference>
<feature type="domain" description="Smr" evidence="1">
    <location>
        <begin position="156"/>
        <end position="230"/>
    </location>
</feature>
<name>A0AAD7LKF8_QUISA</name>
<evidence type="ECO:0000259" key="1">
    <source>
        <dbReference type="PROSITE" id="PS50828"/>
    </source>
</evidence>
<accession>A0AAD7LKF8</accession>
<evidence type="ECO:0000313" key="2">
    <source>
        <dbReference type="EMBL" id="KAJ7959810.1"/>
    </source>
</evidence>
<dbReference type="Gene3D" id="3.30.1370.110">
    <property type="match status" value="1"/>
</dbReference>
<protein>
    <submittedName>
        <fullName evidence="2">Smr domain-containing protein</fullName>
    </submittedName>
</protein>
<dbReference type="SMART" id="SM01162">
    <property type="entry name" value="DUF1771"/>
    <property type="match status" value="1"/>
</dbReference>
<comment type="caution">
    <text evidence="2">The sequence shown here is derived from an EMBL/GenBank/DDBJ whole genome shotgun (WGS) entry which is preliminary data.</text>
</comment>
<sequence>MDYFCRKYAEFLSSSEIQSPSIPGSTESNLPQKVLESLFKIHKRTEYDKNTMSWRNVVKKMQYLGSSPTAAEPQQHAYARGEEFHMFREISRRHRDSMRYYYQKAAISYKKGDKQSAAYFSEQGKVEAELAQKAEEKESHDIFKDRNKGRENVITIDLHGQYVKPAMRMVKLHLVFGSYVPSVQVLRVITGRGSHGVGKSKLKQSVIKLLEKEGIEWSEENKGRVLIKFTGCREFSFLDSDSDSDSN</sequence>
<dbReference type="SUPFAM" id="SSF160443">
    <property type="entry name" value="SMR domain-like"/>
    <property type="match status" value="1"/>
</dbReference>
<dbReference type="Pfam" id="PF08590">
    <property type="entry name" value="DUF1771"/>
    <property type="match status" value="1"/>
</dbReference>
<organism evidence="2 3">
    <name type="scientific">Quillaja saponaria</name>
    <name type="common">Soap bark tree</name>
    <dbReference type="NCBI Taxonomy" id="32244"/>
    <lineage>
        <taxon>Eukaryota</taxon>
        <taxon>Viridiplantae</taxon>
        <taxon>Streptophyta</taxon>
        <taxon>Embryophyta</taxon>
        <taxon>Tracheophyta</taxon>
        <taxon>Spermatophyta</taxon>
        <taxon>Magnoliopsida</taxon>
        <taxon>eudicotyledons</taxon>
        <taxon>Gunneridae</taxon>
        <taxon>Pentapetalae</taxon>
        <taxon>rosids</taxon>
        <taxon>fabids</taxon>
        <taxon>Fabales</taxon>
        <taxon>Quillajaceae</taxon>
        <taxon>Quillaja</taxon>
    </lineage>
</organism>
<dbReference type="InterPro" id="IPR036063">
    <property type="entry name" value="Smr_dom_sf"/>
</dbReference>
<dbReference type="PANTHER" id="PTHR47676">
    <property type="entry name" value="OS01G0225100 PROTEIN"/>
    <property type="match status" value="1"/>
</dbReference>
<dbReference type="InterPro" id="IPR002625">
    <property type="entry name" value="Smr_dom"/>
</dbReference>
<dbReference type="EMBL" id="JARAOO010000008">
    <property type="protein sequence ID" value="KAJ7959810.1"/>
    <property type="molecule type" value="Genomic_DNA"/>
</dbReference>
<evidence type="ECO:0000313" key="3">
    <source>
        <dbReference type="Proteomes" id="UP001163823"/>
    </source>
</evidence>
<gene>
    <name evidence="2" type="ORF">O6P43_020339</name>
</gene>
<dbReference type="SMART" id="SM00463">
    <property type="entry name" value="SMR"/>
    <property type="match status" value="1"/>
</dbReference>
<dbReference type="InterPro" id="IPR055319">
    <property type="entry name" value="At5g58720-like"/>
</dbReference>
<dbReference type="PROSITE" id="PS50828">
    <property type="entry name" value="SMR"/>
    <property type="match status" value="1"/>
</dbReference>
<dbReference type="Proteomes" id="UP001163823">
    <property type="component" value="Chromosome 8"/>
</dbReference>